<keyword evidence="4" id="KW-1003">Cell membrane</keyword>
<dbReference type="PANTHER" id="PTHR42771:SF2">
    <property type="entry name" value="IRON(3+)-HYDROXAMATE IMPORT ATP-BINDING PROTEIN FHUC"/>
    <property type="match status" value="1"/>
</dbReference>
<evidence type="ECO:0000313" key="13">
    <source>
        <dbReference type="Proteomes" id="UP000198500"/>
    </source>
</evidence>
<evidence type="ECO:0000256" key="4">
    <source>
        <dbReference type="ARBA" id="ARBA00022475"/>
    </source>
</evidence>
<dbReference type="PANTHER" id="PTHR42771">
    <property type="entry name" value="IRON(3+)-HYDROXAMATE IMPORT ATP-BINDING PROTEIN FHUC"/>
    <property type="match status" value="1"/>
</dbReference>
<comment type="similarity">
    <text evidence="2">Belongs to the ABC transporter superfamily.</text>
</comment>
<dbReference type="FunFam" id="3.40.50.300:FF:000134">
    <property type="entry name" value="Iron-enterobactin ABC transporter ATP-binding protein"/>
    <property type="match status" value="1"/>
</dbReference>
<evidence type="ECO:0000256" key="8">
    <source>
        <dbReference type="ARBA" id="ARBA00023004"/>
    </source>
</evidence>
<dbReference type="GO" id="GO:0005524">
    <property type="term" value="F:ATP binding"/>
    <property type="evidence" value="ECO:0007669"/>
    <property type="project" value="UniProtKB-KW"/>
</dbReference>
<evidence type="ECO:0000256" key="5">
    <source>
        <dbReference type="ARBA" id="ARBA00022496"/>
    </source>
</evidence>
<dbReference type="Pfam" id="PF00005">
    <property type="entry name" value="ABC_tran"/>
    <property type="match status" value="1"/>
</dbReference>
<sequence length="290" mass="32204">MVWHPINVVMLGMTMFEFATLSVAPMRQPLHAESNMFDVKAATFEVNGNCLLHPTDLTFSEGRIYGLIGHNGSGKSTLLKLLAQQQPVSSGEIHLDGRPLVDWSPREFARQVAYLPQHLPSAETLTGRELIGFGRYPWHGLLGRLTREDHGQIERAIELTHTQDLADRLVDTLSGGERQRVWLAMLLAQGSRFLLLDEPLAALDMAHQIEVLTLIRQLCVELRLGVVIVLHDVNMAARYCDHLVALHSGRVLAQGSPGDMMTDDTLEAIYGIPMHIMSHPSGKHSIAVIH</sequence>
<evidence type="ECO:0000256" key="6">
    <source>
        <dbReference type="ARBA" id="ARBA00022741"/>
    </source>
</evidence>
<name>A0A1H2U7S3_9GAMM</name>
<evidence type="ECO:0000256" key="1">
    <source>
        <dbReference type="ARBA" id="ARBA00004202"/>
    </source>
</evidence>
<dbReference type="SUPFAM" id="SSF52540">
    <property type="entry name" value="P-loop containing nucleoside triphosphate hydrolases"/>
    <property type="match status" value="1"/>
</dbReference>
<comment type="subcellular location">
    <subcellularLocation>
        <location evidence="1">Cell membrane</location>
        <topology evidence="1">Peripheral membrane protein</topology>
    </subcellularLocation>
</comment>
<proteinExistence type="inferred from homology"/>
<dbReference type="CDD" id="cd03214">
    <property type="entry name" value="ABC_Iron-Siderophores_B12_Hemin"/>
    <property type="match status" value="1"/>
</dbReference>
<evidence type="ECO:0000313" key="12">
    <source>
        <dbReference type="EMBL" id="SDW52100.1"/>
    </source>
</evidence>
<dbReference type="InterPro" id="IPR017871">
    <property type="entry name" value="ABC_transporter-like_CS"/>
</dbReference>
<evidence type="ECO:0000256" key="7">
    <source>
        <dbReference type="ARBA" id="ARBA00022840"/>
    </source>
</evidence>
<keyword evidence="7 12" id="KW-0067">ATP-binding</keyword>
<dbReference type="AlphaFoldDB" id="A0A1H2U7S3"/>
<evidence type="ECO:0000256" key="10">
    <source>
        <dbReference type="ARBA" id="ARBA00023136"/>
    </source>
</evidence>
<accession>A0A1H2U7S3</accession>
<dbReference type="EMBL" id="FNNI01000002">
    <property type="protein sequence ID" value="SDW52100.1"/>
    <property type="molecule type" value="Genomic_DNA"/>
</dbReference>
<dbReference type="SMART" id="SM00382">
    <property type="entry name" value="AAA"/>
    <property type="match status" value="1"/>
</dbReference>
<keyword evidence="8" id="KW-0408">Iron</keyword>
<keyword evidence="9" id="KW-0406">Ion transport</keyword>
<dbReference type="PROSITE" id="PS00211">
    <property type="entry name" value="ABC_TRANSPORTER_1"/>
    <property type="match status" value="1"/>
</dbReference>
<dbReference type="InterPro" id="IPR003593">
    <property type="entry name" value="AAA+_ATPase"/>
</dbReference>
<keyword evidence="3" id="KW-0813">Transport</keyword>
<dbReference type="GO" id="GO:0005886">
    <property type="term" value="C:plasma membrane"/>
    <property type="evidence" value="ECO:0007669"/>
    <property type="project" value="UniProtKB-SubCell"/>
</dbReference>
<dbReference type="GO" id="GO:0006826">
    <property type="term" value="P:iron ion transport"/>
    <property type="evidence" value="ECO:0007669"/>
    <property type="project" value="UniProtKB-KW"/>
</dbReference>
<dbReference type="STRING" id="574349.SAMN05443545_10286"/>
<keyword evidence="13" id="KW-1185">Reference proteome</keyword>
<evidence type="ECO:0000259" key="11">
    <source>
        <dbReference type="PROSITE" id="PS50893"/>
    </source>
</evidence>
<dbReference type="InterPro" id="IPR003439">
    <property type="entry name" value="ABC_transporter-like_ATP-bd"/>
</dbReference>
<gene>
    <name evidence="12" type="ORF">SAMN05443545_10286</name>
</gene>
<dbReference type="Gene3D" id="3.40.50.300">
    <property type="entry name" value="P-loop containing nucleotide triphosphate hydrolases"/>
    <property type="match status" value="1"/>
</dbReference>
<dbReference type="GO" id="GO:0016887">
    <property type="term" value="F:ATP hydrolysis activity"/>
    <property type="evidence" value="ECO:0007669"/>
    <property type="project" value="InterPro"/>
</dbReference>
<protein>
    <submittedName>
        <fullName evidence="12">Iron complex transport system ATP-binding protein</fullName>
    </submittedName>
</protein>
<keyword evidence="10" id="KW-0472">Membrane</keyword>
<dbReference type="InterPro" id="IPR051535">
    <property type="entry name" value="Siderophore_ABC-ATPase"/>
</dbReference>
<evidence type="ECO:0000256" key="2">
    <source>
        <dbReference type="ARBA" id="ARBA00005417"/>
    </source>
</evidence>
<dbReference type="Proteomes" id="UP000198500">
    <property type="component" value="Unassembled WGS sequence"/>
</dbReference>
<keyword evidence="6" id="KW-0547">Nucleotide-binding</keyword>
<organism evidence="12 13">
    <name type="scientific">Aidingimonas halophila</name>
    <dbReference type="NCBI Taxonomy" id="574349"/>
    <lineage>
        <taxon>Bacteria</taxon>
        <taxon>Pseudomonadati</taxon>
        <taxon>Pseudomonadota</taxon>
        <taxon>Gammaproteobacteria</taxon>
        <taxon>Oceanospirillales</taxon>
        <taxon>Halomonadaceae</taxon>
        <taxon>Aidingimonas</taxon>
    </lineage>
</organism>
<feature type="domain" description="ABC transporter" evidence="11">
    <location>
        <begin position="34"/>
        <end position="273"/>
    </location>
</feature>
<dbReference type="InterPro" id="IPR027417">
    <property type="entry name" value="P-loop_NTPase"/>
</dbReference>
<keyword evidence="5" id="KW-0410">Iron transport</keyword>
<dbReference type="PROSITE" id="PS50893">
    <property type="entry name" value="ABC_TRANSPORTER_2"/>
    <property type="match status" value="1"/>
</dbReference>
<evidence type="ECO:0000256" key="9">
    <source>
        <dbReference type="ARBA" id="ARBA00023065"/>
    </source>
</evidence>
<evidence type="ECO:0000256" key="3">
    <source>
        <dbReference type="ARBA" id="ARBA00022448"/>
    </source>
</evidence>
<reference evidence="12 13" key="1">
    <citation type="submission" date="2016-10" db="EMBL/GenBank/DDBJ databases">
        <authorList>
            <person name="de Groot N.N."/>
        </authorList>
    </citation>
    <scope>NUCLEOTIDE SEQUENCE [LARGE SCALE GENOMIC DNA]</scope>
    <source>
        <strain evidence="12 13">DSM 19219</strain>
    </source>
</reference>